<dbReference type="PANTHER" id="PTHR44846:SF16">
    <property type="entry name" value="TRANSCRIPTIONAL REGULATOR PHNF-RELATED"/>
    <property type="match status" value="1"/>
</dbReference>
<dbReference type="Pfam" id="PF07702">
    <property type="entry name" value="UTRA"/>
    <property type="match status" value="1"/>
</dbReference>
<organism evidence="2 3">
    <name type="scientific">Salipiger marinus</name>
    <dbReference type="NCBI Taxonomy" id="555512"/>
    <lineage>
        <taxon>Bacteria</taxon>
        <taxon>Pseudomonadati</taxon>
        <taxon>Pseudomonadota</taxon>
        <taxon>Alphaproteobacteria</taxon>
        <taxon>Rhodobacterales</taxon>
        <taxon>Roseobacteraceae</taxon>
        <taxon>Salipiger</taxon>
    </lineage>
</organism>
<dbReference type="InterPro" id="IPR050679">
    <property type="entry name" value="Bact_HTH_transcr_reg"/>
</dbReference>
<name>A0A1G8SBB1_9RHOB</name>
<proteinExistence type="predicted"/>
<sequence>MTQLANAGLVLRRRKTGSIVMPQKSQTAILEIKDIREEVTARGGIYRHEILTRSTRPATDSDAARLGVDAAQPLLVLDCLHLSDEAPFCLEERVINLSVAPEAAEESFAAMAPGVWLLRHIPWNEAEHRIAAVGAQAPVAALLDLEAGTPCLVMERRTWRQGEPVTAVRLTYPGAANTLSARFTPSQG</sequence>
<dbReference type="InterPro" id="IPR028978">
    <property type="entry name" value="Chorismate_lyase_/UTRA_dom_sf"/>
</dbReference>
<accession>A0A1G8SBB1</accession>
<evidence type="ECO:0000313" key="3">
    <source>
        <dbReference type="Proteomes" id="UP000199093"/>
    </source>
</evidence>
<dbReference type="PANTHER" id="PTHR44846">
    <property type="entry name" value="MANNOSYL-D-GLYCERATE TRANSPORT/METABOLISM SYSTEM REPRESSOR MNGR-RELATED"/>
    <property type="match status" value="1"/>
</dbReference>
<gene>
    <name evidence="2" type="ORF">SAMN04487993_102378</name>
</gene>
<dbReference type="SUPFAM" id="SSF64288">
    <property type="entry name" value="Chorismate lyase-like"/>
    <property type="match status" value="1"/>
</dbReference>
<dbReference type="EMBL" id="FNEJ01000023">
    <property type="protein sequence ID" value="SDJ26045.1"/>
    <property type="molecule type" value="Genomic_DNA"/>
</dbReference>
<protein>
    <submittedName>
        <fullName evidence="2">GntR family transcriptional regulator, histidine utilization repressor</fullName>
    </submittedName>
</protein>
<dbReference type="SMART" id="SM00866">
    <property type="entry name" value="UTRA"/>
    <property type="match status" value="1"/>
</dbReference>
<dbReference type="AlphaFoldDB" id="A0A1G8SBB1"/>
<dbReference type="Gene3D" id="3.40.1410.10">
    <property type="entry name" value="Chorismate lyase-like"/>
    <property type="match status" value="1"/>
</dbReference>
<feature type="domain" description="UbiC transcription regulator-associated" evidence="1">
    <location>
        <begin position="41"/>
        <end position="178"/>
    </location>
</feature>
<dbReference type="RefSeq" id="WP_207543674.1">
    <property type="nucleotide sequence ID" value="NZ_FNEJ01000023.1"/>
</dbReference>
<dbReference type="Proteomes" id="UP000199093">
    <property type="component" value="Unassembled WGS sequence"/>
</dbReference>
<dbReference type="GO" id="GO:0006355">
    <property type="term" value="P:regulation of DNA-templated transcription"/>
    <property type="evidence" value="ECO:0007669"/>
    <property type="project" value="InterPro"/>
</dbReference>
<keyword evidence="3" id="KW-1185">Reference proteome</keyword>
<dbReference type="STRING" id="555512.SAMN04487993_102378"/>
<reference evidence="2 3" key="1">
    <citation type="submission" date="2016-10" db="EMBL/GenBank/DDBJ databases">
        <authorList>
            <person name="de Groot N.N."/>
        </authorList>
    </citation>
    <scope>NUCLEOTIDE SEQUENCE [LARGE SCALE GENOMIC DNA]</scope>
    <source>
        <strain evidence="2 3">DSM 26424</strain>
    </source>
</reference>
<dbReference type="InterPro" id="IPR011663">
    <property type="entry name" value="UTRA"/>
</dbReference>
<evidence type="ECO:0000259" key="1">
    <source>
        <dbReference type="SMART" id="SM00866"/>
    </source>
</evidence>
<dbReference type="GO" id="GO:0003677">
    <property type="term" value="F:DNA binding"/>
    <property type="evidence" value="ECO:0007669"/>
    <property type="project" value="InterPro"/>
</dbReference>
<evidence type="ECO:0000313" key="2">
    <source>
        <dbReference type="EMBL" id="SDJ26045.1"/>
    </source>
</evidence>